<evidence type="ECO:0000256" key="2">
    <source>
        <dbReference type="SAM" id="Phobius"/>
    </source>
</evidence>
<name>A0A1I7UYZ1_9PELO</name>
<proteinExistence type="predicted"/>
<evidence type="ECO:0000313" key="4">
    <source>
        <dbReference type="WBParaSite" id="Csp11.Scaffold630.g20747.t1"/>
    </source>
</evidence>
<reference evidence="4" key="1">
    <citation type="submission" date="2016-11" db="UniProtKB">
        <authorList>
            <consortium name="WormBaseParasite"/>
        </authorList>
    </citation>
    <scope>IDENTIFICATION</scope>
</reference>
<feature type="region of interest" description="Disordered" evidence="1">
    <location>
        <begin position="87"/>
        <end position="136"/>
    </location>
</feature>
<feature type="compositionally biased region" description="Basic and acidic residues" evidence="1">
    <location>
        <begin position="95"/>
        <end position="114"/>
    </location>
</feature>
<keyword evidence="2" id="KW-0812">Transmembrane</keyword>
<sequence length="136" mass="15150">MRSFASLFRRITSFQAERYLMSSGLERSGRIVADLNCGIFFLRVSDWKPLKFSFEPGLFLINLVVCSVGITVVYFYLEESRNANLQNVGQEDVSSSEKDNSQKTMLGDDSKEVSGDSETVVTETEAVGSGEETKSH</sequence>
<dbReference type="Proteomes" id="UP000095282">
    <property type="component" value="Unplaced"/>
</dbReference>
<dbReference type="eggNOG" id="KOG0255">
    <property type="taxonomic scope" value="Eukaryota"/>
</dbReference>
<evidence type="ECO:0000256" key="1">
    <source>
        <dbReference type="SAM" id="MobiDB-lite"/>
    </source>
</evidence>
<dbReference type="AlphaFoldDB" id="A0A1I7UYZ1"/>
<dbReference type="WBParaSite" id="Csp11.Scaffold630.g20747.t1">
    <property type="protein sequence ID" value="Csp11.Scaffold630.g20747.t1"/>
    <property type="gene ID" value="Csp11.Scaffold630.g20747"/>
</dbReference>
<evidence type="ECO:0000313" key="3">
    <source>
        <dbReference type="Proteomes" id="UP000095282"/>
    </source>
</evidence>
<protein>
    <submittedName>
        <fullName evidence="4">Uncharacterized protein</fullName>
    </submittedName>
</protein>
<keyword evidence="2" id="KW-1133">Transmembrane helix</keyword>
<organism evidence="3 4">
    <name type="scientific">Caenorhabditis tropicalis</name>
    <dbReference type="NCBI Taxonomy" id="1561998"/>
    <lineage>
        <taxon>Eukaryota</taxon>
        <taxon>Metazoa</taxon>
        <taxon>Ecdysozoa</taxon>
        <taxon>Nematoda</taxon>
        <taxon>Chromadorea</taxon>
        <taxon>Rhabditida</taxon>
        <taxon>Rhabditina</taxon>
        <taxon>Rhabditomorpha</taxon>
        <taxon>Rhabditoidea</taxon>
        <taxon>Rhabditidae</taxon>
        <taxon>Peloderinae</taxon>
        <taxon>Caenorhabditis</taxon>
    </lineage>
</organism>
<keyword evidence="2" id="KW-0472">Membrane</keyword>
<accession>A0A1I7UYZ1</accession>
<keyword evidence="3" id="KW-1185">Reference proteome</keyword>
<dbReference type="STRING" id="1561998.A0A1I7UYZ1"/>
<feature type="transmembrane region" description="Helical" evidence="2">
    <location>
        <begin position="57"/>
        <end position="77"/>
    </location>
</feature>